<evidence type="ECO:0000313" key="1">
    <source>
        <dbReference type="EMBL" id="JAD64487.1"/>
    </source>
</evidence>
<organism evidence="1">
    <name type="scientific">Arundo donax</name>
    <name type="common">Giant reed</name>
    <name type="synonym">Donax arundinaceus</name>
    <dbReference type="NCBI Taxonomy" id="35708"/>
    <lineage>
        <taxon>Eukaryota</taxon>
        <taxon>Viridiplantae</taxon>
        <taxon>Streptophyta</taxon>
        <taxon>Embryophyta</taxon>
        <taxon>Tracheophyta</taxon>
        <taxon>Spermatophyta</taxon>
        <taxon>Magnoliopsida</taxon>
        <taxon>Liliopsida</taxon>
        <taxon>Poales</taxon>
        <taxon>Poaceae</taxon>
        <taxon>PACMAD clade</taxon>
        <taxon>Arundinoideae</taxon>
        <taxon>Arundineae</taxon>
        <taxon>Arundo</taxon>
    </lineage>
</organism>
<reference evidence="1" key="1">
    <citation type="submission" date="2014-09" db="EMBL/GenBank/DDBJ databases">
        <authorList>
            <person name="Magalhaes I.L.F."/>
            <person name="Oliveira U."/>
            <person name="Santos F.R."/>
            <person name="Vidigal T.H.D.A."/>
            <person name="Brescovit A.D."/>
            <person name="Santos A.J."/>
        </authorList>
    </citation>
    <scope>NUCLEOTIDE SEQUENCE</scope>
    <source>
        <tissue evidence="1">Shoot tissue taken approximately 20 cm above the soil surface</tissue>
    </source>
</reference>
<dbReference type="EMBL" id="GBRH01233408">
    <property type="protein sequence ID" value="JAD64487.1"/>
    <property type="molecule type" value="Transcribed_RNA"/>
</dbReference>
<dbReference type="AlphaFoldDB" id="A0A0A9BYZ6"/>
<reference evidence="1" key="2">
    <citation type="journal article" date="2015" name="Data Brief">
        <title>Shoot transcriptome of the giant reed, Arundo donax.</title>
        <authorList>
            <person name="Barrero R.A."/>
            <person name="Guerrero F.D."/>
            <person name="Moolhuijzen P."/>
            <person name="Goolsby J.A."/>
            <person name="Tidwell J."/>
            <person name="Bellgard S.E."/>
            <person name="Bellgard M.I."/>
        </authorList>
    </citation>
    <scope>NUCLEOTIDE SEQUENCE</scope>
    <source>
        <tissue evidence="1">Shoot tissue taken approximately 20 cm above the soil surface</tissue>
    </source>
</reference>
<proteinExistence type="predicted"/>
<accession>A0A0A9BYZ6</accession>
<protein>
    <submittedName>
        <fullName evidence="1">Uncharacterized protein</fullName>
    </submittedName>
</protein>
<name>A0A0A9BYZ6_ARUDO</name>
<sequence>MSELLAIPLDDLPHAIEKRICFTSFTTSLYIYCPGPHLGVLLNRSVAHMKVVSLCRL</sequence>